<keyword evidence="3" id="KW-1185">Reference proteome</keyword>
<dbReference type="Pfam" id="PF10521">
    <property type="entry name" value="Tti2"/>
    <property type="match status" value="1"/>
</dbReference>
<comment type="caution">
    <text evidence="2">The sequence shown here is derived from an EMBL/GenBank/DDBJ whole genome shotgun (WGS) entry which is preliminary data.</text>
</comment>
<protein>
    <submittedName>
        <fullName evidence="2">Uncharacterized protein</fullName>
    </submittedName>
</protein>
<comment type="similarity">
    <text evidence="1">Belongs to the TTI2 family.</text>
</comment>
<dbReference type="Proteomes" id="UP000242877">
    <property type="component" value="Unassembled WGS sequence"/>
</dbReference>
<name>A0A167WMU4_9EURO</name>
<proteinExistence type="inferred from homology"/>
<reference evidence="2 3" key="1">
    <citation type="journal article" date="2016" name="Genome Biol. Evol.">
        <title>Divergent and convergent evolution of fungal pathogenicity.</title>
        <authorList>
            <person name="Shang Y."/>
            <person name="Xiao G."/>
            <person name="Zheng P."/>
            <person name="Cen K."/>
            <person name="Zhan S."/>
            <person name="Wang C."/>
        </authorList>
    </citation>
    <scope>NUCLEOTIDE SEQUENCE [LARGE SCALE GENOMIC DNA]</scope>
    <source>
        <strain evidence="2 3">ARSEF 7405</strain>
    </source>
</reference>
<dbReference type="AlphaFoldDB" id="A0A167WMU4"/>
<dbReference type="EMBL" id="AZGZ01000022">
    <property type="protein sequence ID" value="KZZ89058.1"/>
    <property type="molecule type" value="Genomic_DNA"/>
</dbReference>
<organism evidence="2 3">
    <name type="scientific">Ascosphaera apis ARSEF 7405</name>
    <dbReference type="NCBI Taxonomy" id="392613"/>
    <lineage>
        <taxon>Eukaryota</taxon>
        <taxon>Fungi</taxon>
        <taxon>Dikarya</taxon>
        <taxon>Ascomycota</taxon>
        <taxon>Pezizomycotina</taxon>
        <taxon>Eurotiomycetes</taxon>
        <taxon>Eurotiomycetidae</taxon>
        <taxon>Onygenales</taxon>
        <taxon>Ascosphaeraceae</taxon>
        <taxon>Ascosphaera</taxon>
    </lineage>
</organism>
<evidence type="ECO:0000313" key="2">
    <source>
        <dbReference type="EMBL" id="KZZ89058.1"/>
    </source>
</evidence>
<dbReference type="OrthoDB" id="10623685at2759"/>
<sequence length="328" mass="37363">MERLKATAAEYAKHVKEDDSFDLPISTISPDTGLTELWQYLSQQDTQIETDREVLEKLIVLNIYLNSRPQLELDGDDETQVWDAICQWTSDHIIPDEGFARVWSEVKLETDISKQQSILSSHRTSRIRYSAGVHALKRLNSKLTIANINHKVQVIATLAAYASCPNDETASIETPWATSSSNRCARELLIEIEQASQGRLPDFGQAVILAIEKGVIKPVFVRNRSDAITSEGRKREFPIQRPRFDSSLFSEEKTPWKKEAIWVVSVLEWVSRWYETQPLNVLEGDLPLLIPAVLSLLDDSTLTFKAKGQIWMMSSLMLSDHVYFICLR</sequence>
<dbReference type="InterPro" id="IPR018870">
    <property type="entry name" value="Tti2"/>
</dbReference>
<gene>
    <name evidence="2" type="ORF">AAP_04543</name>
</gene>
<dbReference type="GO" id="GO:0110078">
    <property type="term" value="C:TTT Hsp90 cochaperone complex"/>
    <property type="evidence" value="ECO:0007669"/>
    <property type="project" value="InterPro"/>
</dbReference>
<evidence type="ECO:0000313" key="3">
    <source>
        <dbReference type="Proteomes" id="UP000242877"/>
    </source>
</evidence>
<accession>A0A167WMU4</accession>
<evidence type="ECO:0000256" key="1">
    <source>
        <dbReference type="ARBA" id="ARBA00034736"/>
    </source>
</evidence>
<dbReference type="VEuPathDB" id="FungiDB:AAP_04543"/>